<evidence type="ECO:0000313" key="8">
    <source>
        <dbReference type="Proteomes" id="UP001303473"/>
    </source>
</evidence>
<feature type="domain" description="C2H2-type" evidence="6">
    <location>
        <begin position="79"/>
        <end position="106"/>
    </location>
</feature>
<gene>
    <name evidence="7" type="ORF">QBC46DRAFT_366325</name>
</gene>
<sequence>MSYCGPCNRQFPTPSALEQHRQTSNRHTYDCRRCQEAFKSRSARSQHILNSPKHNICADCSMDFNTPEQLLQHDVAKHNMCEPCRSYFDSPSNLRNHQKTHMRKTTEYNEYVADIAFDCHQAGMYTCDDYPDFDFKCPTCDTPFIFMSAVLQHVESDCCDETLAHGRPLAKFLRFLRSQMSS</sequence>
<evidence type="ECO:0000313" key="7">
    <source>
        <dbReference type="EMBL" id="KAK3937288.1"/>
    </source>
</evidence>
<evidence type="ECO:0000256" key="5">
    <source>
        <dbReference type="PROSITE-ProRule" id="PRU00042"/>
    </source>
</evidence>
<accession>A0AAN6N300</accession>
<keyword evidence="2" id="KW-0677">Repeat</keyword>
<evidence type="ECO:0000256" key="3">
    <source>
        <dbReference type="ARBA" id="ARBA00022771"/>
    </source>
</evidence>
<dbReference type="Pfam" id="PF12874">
    <property type="entry name" value="zf-met"/>
    <property type="match status" value="1"/>
</dbReference>
<dbReference type="InterPro" id="IPR013087">
    <property type="entry name" value="Znf_C2H2_type"/>
</dbReference>
<keyword evidence="1" id="KW-0479">Metal-binding</keyword>
<protein>
    <recommendedName>
        <fullName evidence="6">C2H2-type domain-containing protein</fullName>
    </recommendedName>
</protein>
<dbReference type="AlphaFoldDB" id="A0AAN6N300"/>
<dbReference type="PROSITE" id="PS00028">
    <property type="entry name" value="ZINC_FINGER_C2H2_1"/>
    <property type="match status" value="1"/>
</dbReference>
<evidence type="ECO:0000256" key="4">
    <source>
        <dbReference type="ARBA" id="ARBA00022833"/>
    </source>
</evidence>
<dbReference type="SMART" id="SM00355">
    <property type="entry name" value="ZnF_C2H2"/>
    <property type="match status" value="5"/>
</dbReference>
<reference evidence="8" key="1">
    <citation type="journal article" date="2023" name="Mol. Phylogenet. Evol.">
        <title>Genome-scale phylogeny and comparative genomics of the fungal order Sordariales.</title>
        <authorList>
            <person name="Hensen N."/>
            <person name="Bonometti L."/>
            <person name="Westerberg I."/>
            <person name="Brannstrom I.O."/>
            <person name="Guillou S."/>
            <person name="Cros-Aarteil S."/>
            <person name="Calhoun S."/>
            <person name="Haridas S."/>
            <person name="Kuo A."/>
            <person name="Mondo S."/>
            <person name="Pangilinan J."/>
            <person name="Riley R."/>
            <person name="LaButti K."/>
            <person name="Andreopoulos B."/>
            <person name="Lipzen A."/>
            <person name="Chen C."/>
            <person name="Yan M."/>
            <person name="Daum C."/>
            <person name="Ng V."/>
            <person name="Clum A."/>
            <person name="Steindorff A."/>
            <person name="Ohm R.A."/>
            <person name="Martin F."/>
            <person name="Silar P."/>
            <person name="Natvig D.O."/>
            <person name="Lalanne C."/>
            <person name="Gautier V."/>
            <person name="Ament-Velasquez S.L."/>
            <person name="Kruys A."/>
            <person name="Hutchinson M.I."/>
            <person name="Powell A.J."/>
            <person name="Barry K."/>
            <person name="Miller A.N."/>
            <person name="Grigoriev I.V."/>
            <person name="Debuchy R."/>
            <person name="Gladieux P."/>
            <person name="Hiltunen Thoren M."/>
            <person name="Johannesson H."/>
        </authorList>
    </citation>
    <scope>NUCLEOTIDE SEQUENCE [LARGE SCALE GENOMIC DNA]</scope>
    <source>
        <strain evidence="8">CBS 340.73</strain>
    </source>
</reference>
<comment type="caution">
    <text evidence="7">The sequence shown here is derived from an EMBL/GenBank/DDBJ whole genome shotgun (WGS) entry which is preliminary data.</text>
</comment>
<dbReference type="SUPFAM" id="SSF57667">
    <property type="entry name" value="beta-beta-alpha zinc fingers"/>
    <property type="match status" value="2"/>
</dbReference>
<proteinExistence type="predicted"/>
<dbReference type="PANTHER" id="PTHR24379:SF121">
    <property type="entry name" value="C2H2-TYPE DOMAIN-CONTAINING PROTEIN"/>
    <property type="match status" value="1"/>
</dbReference>
<organism evidence="7 8">
    <name type="scientific">Diplogelasinospora grovesii</name>
    <dbReference type="NCBI Taxonomy" id="303347"/>
    <lineage>
        <taxon>Eukaryota</taxon>
        <taxon>Fungi</taxon>
        <taxon>Dikarya</taxon>
        <taxon>Ascomycota</taxon>
        <taxon>Pezizomycotina</taxon>
        <taxon>Sordariomycetes</taxon>
        <taxon>Sordariomycetidae</taxon>
        <taxon>Sordariales</taxon>
        <taxon>Diplogelasinosporaceae</taxon>
        <taxon>Diplogelasinospora</taxon>
    </lineage>
</organism>
<dbReference type="GO" id="GO:0008270">
    <property type="term" value="F:zinc ion binding"/>
    <property type="evidence" value="ECO:0007669"/>
    <property type="project" value="UniProtKB-KW"/>
</dbReference>
<keyword evidence="4" id="KW-0862">Zinc</keyword>
<dbReference type="PROSITE" id="PS50157">
    <property type="entry name" value="ZINC_FINGER_C2H2_2"/>
    <property type="match status" value="1"/>
</dbReference>
<evidence type="ECO:0000259" key="6">
    <source>
        <dbReference type="PROSITE" id="PS50157"/>
    </source>
</evidence>
<keyword evidence="8" id="KW-1185">Reference proteome</keyword>
<evidence type="ECO:0000256" key="2">
    <source>
        <dbReference type="ARBA" id="ARBA00022737"/>
    </source>
</evidence>
<dbReference type="InterPro" id="IPR036236">
    <property type="entry name" value="Znf_C2H2_sf"/>
</dbReference>
<dbReference type="Gene3D" id="3.30.160.60">
    <property type="entry name" value="Classic Zinc Finger"/>
    <property type="match status" value="2"/>
</dbReference>
<name>A0AAN6N300_9PEZI</name>
<keyword evidence="3 5" id="KW-0863">Zinc-finger</keyword>
<evidence type="ECO:0000256" key="1">
    <source>
        <dbReference type="ARBA" id="ARBA00022723"/>
    </source>
</evidence>
<dbReference type="PANTHER" id="PTHR24379">
    <property type="entry name" value="KRAB AND ZINC FINGER DOMAIN-CONTAINING"/>
    <property type="match status" value="1"/>
</dbReference>
<dbReference type="Proteomes" id="UP001303473">
    <property type="component" value="Unassembled WGS sequence"/>
</dbReference>
<dbReference type="EMBL" id="MU853858">
    <property type="protein sequence ID" value="KAK3937288.1"/>
    <property type="molecule type" value="Genomic_DNA"/>
</dbReference>